<evidence type="ECO:0000313" key="2">
    <source>
        <dbReference type="Proteomes" id="UP000239735"/>
    </source>
</evidence>
<proteinExistence type="predicted"/>
<evidence type="ECO:0000313" key="1">
    <source>
        <dbReference type="EMBL" id="SPE30691.1"/>
    </source>
</evidence>
<accession>A0A2N9M5E9</accession>
<organism evidence="1 2">
    <name type="scientific">Candidatus Sulfuritelmatomonas gaucii</name>
    <dbReference type="NCBI Taxonomy" id="2043161"/>
    <lineage>
        <taxon>Bacteria</taxon>
        <taxon>Pseudomonadati</taxon>
        <taxon>Acidobacteriota</taxon>
        <taxon>Terriglobia</taxon>
        <taxon>Terriglobales</taxon>
        <taxon>Acidobacteriaceae</taxon>
        <taxon>Candidatus Sulfuritelmatomonas</taxon>
    </lineage>
</organism>
<dbReference type="EMBL" id="OKRB01000141">
    <property type="protein sequence ID" value="SPE30691.1"/>
    <property type="molecule type" value="Genomic_DNA"/>
</dbReference>
<dbReference type="AlphaFoldDB" id="A0A2N9M5E9"/>
<sequence length="94" mass="10333">MMKRIGLWAFAGFSVGVCWAFIAATVGPRYDFNHSILVAITVPLSSIGRVRSIPVSYYESILMNAATYALVGLAVEPFWRAIASHVQSEKVARQ</sequence>
<gene>
    <name evidence="1" type="ORF">SBA5_80060</name>
</gene>
<dbReference type="Proteomes" id="UP000239735">
    <property type="component" value="Unassembled WGS sequence"/>
</dbReference>
<reference evidence="2" key="1">
    <citation type="submission" date="2018-02" db="EMBL/GenBank/DDBJ databases">
        <authorList>
            <person name="Hausmann B."/>
        </authorList>
    </citation>
    <scope>NUCLEOTIDE SEQUENCE [LARGE SCALE GENOMIC DNA]</scope>
    <source>
        <strain evidence="2">Peat soil MAG SbA5</strain>
    </source>
</reference>
<dbReference type="OrthoDB" id="122262at2"/>
<name>A0A2N9M5E9_9BACT</name>
<protein>
    <submittedName>
        <fullName evidence="1">Putative Synaptic vesicle 2-related protein</fullName>
    </submittedName>
</protein>